<dbReference type="GO" id="GO:0047536">
    <property type="term" value="F:2-aminoadipate transaminase activity"/>
    <property type="evidence" value="ECO:0007669"/>
    <property type="project" value="TreeGrafter"/>
</dbReference>
<dbReference type="Gene3D" id="3.40.640.10">
    <property type="entry name" value="Type I PLP-dependent aspartate aminotransferase-like (Major domain)"/>
    <property type="match status" value="1"/>
</dbReference>
<evidence type="ECO:0000259" key="1">
    <source>
        <dbReference type="Pfam" id="PF00155"/>
    </source>
</evidence>
<protein>
    <recommendedName>
        <fullName evidence="1">Aminotransferase class I/classII large domain-containing protein</fullName>
    </recommendedName>
</protein>
<feature type="domain" description="Aminotransferase class I/classII large" evidence="1">
    <location>
        <begin position="24"/>
        <end position="407"/>
    </location>
</feature>
<dbReference type="Gene3D" id="3.90.1150.10">
    <property type="entry name" value="Aspartate Aminotransferase, domain 1"/>
    <property type="match status" value="1"/>
</dbReference>
<dbReference type="Proteomes" id="UP001212841">
    <property type="component" value="Unassembled WGS sequence"/>
</dbReference>
<dbReference type="EMBL" id="JADGJD010000577">
    <property type="protein sequence ID" value="KAJ3049923.1"/>
    <property type="molecule type" value="Genomic_DNA"/>
</dbReference>
<keyword evidence="3" id="KW-1185">Reference proteome</keyword>
<organism evidence="2 3">
    <name type="scientific">Rhizophlyctis rosea</name>
    <dbReference type="NCBI Taxonomy" id="64517"/>
    <lineage>
        <taxon>Eukaryota</taxon>
        <taxon>Fungi</taxon>
        <taxon>Fungi incertae sedis</taxon>
        <taxon>Chytridiomycota</taxon>
        <taxon>Chytridiomycota incertae sedis</taxon>
        <taxon>Chytridiomycetes</taxon>
        <taxon>Rhizophlyctidales</taxon>
        <taxon>Rhizophlyctidaceae</taxon>
        <taxon>Rhizophlyctis</taxon>
    </lineage>
</organism>
<evidence type="ECO:0000313" key="3">
    <source>
        <dbReference type="Proteomes" id="UP001212841"/>
    </source>
</evidence>
<proteinExistence type="predicted"/>
<reference evidence="2" key="1">
    <citation type="submission" date="2020-05" db="EMBL/GenBank/DDBJ databases">
        <title>Phylogenomic resolution of chytrid fungi.</title>
        <authorList>
            <person name="Stajich J.E."/>
            <person name="Amses K."/>
            <person name="Simmons R."/>
            <person name="Seto K."/>
            <person name="Myers J."/>
            <person name="Bonds A."/>
            <person name="Quandt C.A."/>
            <person name="Barry K."/>
            <person name="Liu P."/>
            <person name="Grigoriev I."/>
            <person name="Longcore J.E."/>
            <person name="James T.Y."/>
        </authorList>
    </citation>
    <scope>NUCLEOTIDE SEQUENCE</scope>
    <source>
        <strain evidence="2">JEL0318</strain>
    </source>
</reference>
<dbReference type="Pfam" id="PF00155">
    <property type="entry name" value="Aminotran_1_2"/>
    <property type="match status" value="1"/>
</dbReference>
<dbReference type="InterPro" id="IPR015424">
    <property type="entry name" value="PyrdxlP-dep_Trfase"/>
</dbReference>
<dbReference type="CDD" id="cd00609">
    <property type="entry name" value="AAT_like"/>
    <property type="match status" value="1"/>
</dbReference>
<dbReference type="GO" id="GO:0030170">
    <property type="term" value="F:pyridoxal phosphate binding"/>
    <property type="evidence" value="ECO:0007669"/>
    <property type="project" value="InterPro"/>
</dbReference>
<sequence length="415" mass="46110">DPSWIRFEFGAPHPSLLPKDLLVQATLERLGRDDAARALQYGPVLGDLEYREELAKFLTREYNGGPVSVENLATTNGASQSFFNIITWFASKDTKILIENPTYFLAIRMLQDHQIPTKNLIPIPTDSSGLSISHLSQTLSTLQTTTPPPSSQTIHGLKRFPYILYCVATYSNPRGTTLPDDRRRKLVELAKQYDVLVVSDDVYQTLYFDEGKKPPARLSAYDDLEGFGNVVSNGSFSKILAPGMRLGWVEAGRGVIQQIRDSGLMYSGGSPNHYTSTIITEAMRNGSLSTHLQTLRKTYAANKTAVVETLKRLLPKAASLESDPSGGFFIWINLPPTIDTSELLRILKSESEDELVLTNGERRKVRREKVTFAAGKGFVTDGGYGSSLRLSFAYYEREVLVEGCERLARVLNSVC</sequence>
<dbReference type="PANTHER" id="PTHR42858">
    <property type="entry name" value="AMINOTRANSFERASE"/>
    <property type="match status" value="1"/>
</dbReference>
<dbReference type="AlphaFoldDB" id="A0AAD5S9K3"/>
<dbReference type="InterPro" id="IPR015421">
    <property type="entry name" value="PyrdxlP-dep_Trfase_major"/>
</dbReference>
<dbReference type="PANTHER" id="PTHR42858:SF1">
    <property type="entry name" value="LD15494P"/>
    <property type="match status" value="1"/>
</dbReference>
<dbReference type="InterPro" id="IPR004839">
    <property type="entry name" value="Aminotransferase_I/II_large"/>
</dbReference>
<dbReference type="InterPro" id="IPR015422">
    <property type="entry name" value="PyrdxlP-dep_Trfase_small"/>
</dbReference>
<evidence type="ECO:0000313" key="2">
    <source>
        <dbReference type="EMBL" id="KAJ3049923.1"/>
    </source>
</evidence>
<dbReference type="SUPFAM" id="SSF53383">
    <property type="entry name" value="PLP-dependent transferases"/>
    <property type="match status" value="1"/>
</dbReference>
<gene>
    <name evidence="2" type="ORF">HK097_009097</name>
</gene>
<accession>A0AAD5S9K3</accession>
<comment type="caution">
    <text evidence="2">The sequence shown here is derived from an EMBL/GenBank/DDBJ whole genome shotgun (WGS) entry which is preliminary data.</text>
</comment>
<feature type="non-terminal residue" evidence="2">
    <location>
        <position position="415"/>
    </location>
</feature>
<name>A0AAD5S9K3_9FUNG</name>